<comment type="similarity">
    <text evidence="2">Belongs to the tRNA methyltransferase O family.</text>
</comment>
<gene>
    <name evidence="4" type="ORF">MNBD_DELTA03-1286</name>
</gene>
<feature type="domain" description="TsaA-like" evidence="3">
    <location>
        <begin position="1"/>
        <end position="119"/>
    </location>
</feature>
<dbReference type="InterPro" id="IPR023370">
    <property type="entry name" value="TrmO-like_N"/>
</dbReference>
<dbReference type="InterPro" id="IPR040372">
    <property type="entry name" value="YaeB-like"/>
</dbReference>
<evidence type="ECO:0000313" key="4">
    <source>
        <dbReference type="EMBL" id="VAW34170.1"/>
    </source>
</evidence>
<dbReference type="SUPFAM" id="SSF118196">
    <property type="entry name" value="YaeB-like"/>
    <property type="match status" value="1"/>
</dbReference>
<dbReference type="PANTHER" id="PTHR12818">
    <property type="entry name" value="TRNA (ADENINE(37)-N6)-METHYLTRANSFERASE"/>
    <property type="match status" value="1"/>
</dbReference>
<accession>A0A3B0UZW3</accession>
<evidence type="ECO:0000256" key="1">
    <source>
        <dbReference type="ARBA" id="ARBA00022691"/>
    </source>
</evidence>
<dbReference type="PROSITE" id="PS01318">
    <property type="entry name" value="TSAA_1"/>
    <property type="match status" value="1"/>
</dbReference>
<protein>
    <submittedName>
        <fullName evidence="4">tRNA (Adenine(37)-N6)-methyltransferase</fullName>
    </submittedName>
</protein>
<dbReference type="PROSITE" id="PS51668">
    <property type="entry name" value="TSAA_2"/>
    <property type="match status" value="1"/>
</dbReference>
<organism evidence="4">
    <name type="scientific">hydrothermal vent metagenome</name>
    <dbReference type="NCBI Taxonomy" id="652676"/>
    <lineage>
        <taxon>unclassified sequences</taxon>
        <taxon>metagenomes</taxon>
        <taxon>ecological metagenomes</taxon>
    </lineage>
</organism>
<dbReference type="CDD" id="cd09281">
    <property type="entry name" value="UPF0066"/>
    <property type="match status" value="1"/>
</dbReference>
<dbReference type="AlphaFoldDB" id="A0A3B0UZW3"/>
<dbReference type="InterPro" id="IPR023368">
    <property type="entry name" value="UPF0066_cons_site"/>
</dbReference>
<keyword evidence="4" id="KW-0808">Transferase</keyword>
<dbReference type="GO" id="GO:0032259">
    <property type="term" value="P:methylation"/>
    <property type="evidence" value="ECO:0007669"/>
    <property type="project" value="UniProtKB-KW"/>
</dbReference>
<dbReference type="Pfam" id="PF01980">
    <property type="entry name" value="TrmO_N"/>
    <property type="match status" value="1"/>
</dbReference>
<reference evidence="4" key="1">
    <citation type="submission" date="2018-06" db="EMBL/GenBank/DDBJ databases">
        <authorList>
            <person name="Zhirakovskaya E."/>
        </authorList>
    </citation>
    <scope>NUCLEOTIDE SEQUENCE</scope>
</reference>
<dbReference type="Gene3D" id="2.40.30.70">
    <property type="entry name" value="YaeB-like"/>
    <property type="match status" value="1"/>
</dbReference>
<dbReference type="GO" id="GO:0008168">
    <property type="term" value="F:methyltransferase activity"/>
    <property type="evidence" value="ECO:0007669"/>
    <property type="project" value="UniProtKB-KW"/>
</dbReference>
<proteinExistence type="inferred from homology"/>
<dbReference type="InterPro" id="IPR036414">
    <property type="entry name" value="YaeB_N_sf"/>
</dbReference>
<keyword evidence="1" id="KW-0949">S-adenosyl-L-methionine</keyword>
<dbReference type="NCBIfam" id="TIGR00104">
    <property type="entry name" value="tRNA_TsaA"/>
    <property type="match status" value="1"/>
</dbReference>
<evidence type="ECO:0000259" key="3">
    <source>
        <dbReference type="PROSITE" id="PS51668"/>
    </source>
</evidence>
<keyword evidence="4" id="KW-0489">Methyltransferase</keyword>
<dbReference type="EMBL" id="UOEX01000094">
    <property type="protein sequence ID" value="VAW34170.1"/>
    <property type="molecule type" value="Genomic_DNA"/>
</dbReference>
<name>A0A3B0UZW3_9ZZZZ</name>
<evidence type="ECO:0000256" key="2">
    <source>
        <dbReference type="ARBA" id="ARBA00033753"/>
    </source>
</evidence>
<dbReference type="InterPro" id="IPR036413">
    <property type="entry name" value="YaeB-like_sf"/>
</dbReference>
<sequence length="142" mass="15890">MEDMPVQPKGASGVEGCVILAEKYVDGLRDLAGFSHIYLLYSFHKATRTELLVTPFLDRQTRGVFATRSPLRPNHIGISVVKLKRVEGNKIFVDGVDILDKTPLLDIKPYIEKFDAVPESTSGWLQASAREISKKRSDNRFG</sequence>
<dbReference type="PANTHER" id="PTHR12818:SF0">
    <property type="entry name" value="TRNA (ADENINE(37)-N6)-METHYLTRANSFERASE"/>
    <property type="match status" value="1"/>
</dbReference>